<gene>
    <name evidence="1" type="ORF">I4F81_011297</name>
</gene>
<dbReference type="Proteomes" id="UP000798662">
    <property type="component" value="Chromosome 3"/>
</dbReference>
<accession>A0ACC3CF61</accession>
<comment type="caution">
    <text evidence="1">The sequence shown here is derived from an EMBL/GenBank/DDBJ whole genome shotgun (WGS) entry which is preliminary data.</text>
</comment>
<keyword evidence="2" id="KW-1185">Reference proteome</keyword>
<dbReference type="EMBL" id="CM020620">
    <property type="protein sequence ID" value="KAK1868814.1"/>
    <property type="molecule type" value="Genomic_DNA"/>
</dbReference>
<evidence type="ECO:0000313" key="1">
    <source>
        <dbReference type="EMBL" id="KAK1868814.1"/>
    </source>
</evidence>
<proteinExistence type="predicted"/>
<name>A0ACC3CF61_PYRYE</name>
<reference evidence="1" key="1">
    <citation type="submission" date="2019-11" db="EMBL/GenBank/DDBJ databases">
        <title>Nori genome reveals adaptations in red seaweeds to the harsh intertidal environment.</title>
        <authorList>
            <person name="Wang D."/>
            <person name="Mao Y."/>
        </authorList>
    </citation>
    <scope>NUCLEOTIDE SEQUENCE</scope>
    <source>
        <tissue evidence="1">Gametophyte</tissue>
    </source>
</reference>
<sequence>MLQRFLTARNAVTHGMQGQKILEKQIKAVGQAVKSTANGLRFCSGGHVRTAVELFIALEGSEPHGVQWTTSVASPSFKGNKVPSAISLQTIMEKTSSKLLLAEAKTMWLKVLPSDPDDFLASLVLGDKVDAGDICFPQRDADFMGNPFSAVTWDKVRTVGLVLASGETMQPLITPMMLFLLMRRARSSRFHQVLLEELRIEPKPSPAHVFTANNPIQWRLWEDFSVRHEIILSIARSRRCEQYRAITIHDLYVPSVGAVHIGSSSLLHDVLVDASSPRSAVHGYKNFLAILTDENDWDRENAVFHLPPGTPGADAIVFYKCVAAPDLELVGKWIIVVRQLKHSGAESSARLKPSDAAEIWTQFPTDSVMGKDVFNEWKGRMVCINSANRKHADFSHLPEPGNKAARGVCWAQSVVLSRSQVQSFLGPTFASYLQAMEWIHCGTVCSY</sequence>
<protein>
    <submittedName>
        <fullName evidence="1">Uncharacterized protein</fullName>
    </submittedName>
</protein>
<evidence type="ECO:0000313" key="2">
    <source>
        <dbReference type="Proteomes" id="UP000798662"/>
    </source>
</evidence>
<organism evidence="1 2">
    <name type="scientific">Pyropia yezoensis</name>
    <name type="common">Susabi-nori</name>
    <name type="synonym">Porphyra yezoensis</name>
    <dbReference type="NCBI Taxonomy" id="2788"/>
    <lineage>
        <taxon>Eukaryota</taxon>
        <taxon>Rhodophyta</taxon>
        <taxon>Bangiophyceae</taxon>
        <taxon>Bangiales</taxon>
        <taxon>Bangiaceae</taxon>
        <taxon>Pyropia</taxon>
    </lineage>
</organism>